<evidence type="ECO:0000313" key="2">
    <source>
        <dbReference type="EMBL" id="AEM22123.1"/>
    </source>
</evidence>
<keyword evidence="1" id="KW-1133">Transmembrane helix</keyword>
<dbReference type="HOGENOM" id="CLU_070045_0_0_12"/>
<sequence>MKNKENKKAEDIIERYIYTVTKSMPDKIKEDVSNEIRTLIDDIIKERFSNSDYKINDIKNILTEIGNPYELACKYDTNYNKSLIGYPYYIYYKLVLKIVLSSTLLGIVVSSIFNIFINNEAFNLINTASDIFTALLLAFSFVTLIFVFISNKNIDISSITVDFDNLPKPINKKRSLYNSIIKIYAAIIFLSLLFLSPNIFSIKINNEYFAFFNIDIIKNSFLFPLIFILMLISREIIKMFSNTYNKKTSILFIGIDIVSAIASSLWLLSYNVININFINALTKLESANSLAFNIFNNFQLFCLICILFALFLDSIYVLLKLKNNLAYKRYICKV</sequence>
<keyword evidence="1" id="KW-0472">Membrane</keyword>
<evidence type="ECO:0000313" key="3">
    <source>
        <dbReference type="Proteomes" id="UP000008522"/>
    </source>
</evidence>
<keyword evidence="1" id="KW-0812">Transmembrane</keyword>
<dbReference type="eggNOG" id="COG0604">
    <property type="taxonomic scope" value="Bacteria"/>
</dbReference>
<dbReference type="KEGG" id="bip:Bint_1504"/>
<dbReference type="AlphaFoldDB" id="G0EQM2"/>
<feature type="transmembrane region" description="Helical" evidence="1">
    <location>
        <begin position="94"/>
        <end position="117"/>
    </location>
</feature>
<proteinExistence type="predicted"/>
<protein>
    <submittedName>
        <fullName evidence="2">Uncharacterized protein</fullName>
    </submittedName>
</protein>
<feature type="transmembrane region" description="Helical" evidence="1">
    <location>
        <begin position="216"/>
        <end position="237"/>
    </location>
</feature>
<dbReference type="RefSeq" id="WP_014487949.1">
    <property type="nucleotide sequence ID" value="NC_017243.1"/>
</dbReference>
<organism evidence="2 3">
    <name type="scientific">Brachyspira intermedia (strain ATCC 51140 / PWS/A)</name>
    <name type="common">Serpulina intermedia</name>
    <dbReference type="NCBI Taxonomy" id="1045858"/>
    <lineage>
        <taxon>Bacteria</taxon>
        <taxon>Pseudomonadati</taxon>
        <taxon>Spirochaetota</taxon>
        <taxon>Spirochaetia</taxon>
        <taxon>Brachyspirales</taxon>
        <taxon>Brachyspiraceae</taxon>
        <taxon>Brachyspira</taxon>
    </lineage>
</organism>
<evidence type="ECO:0000256" key="1">
    <source>
        <dbReference type="SAM" id="Phobius"/>
    </source>
</evidence>
<feature type="transmembrane region" description="Helical" evidence="1">
    <location>
        <begin position="129"/>
        <end position="149"/>
    </location>
</feature>
<keyword evidence="3" id="KW-1185">Reference proteome</keyword>
<dbReference type="EMBL" id="CP002874">
    <property type="protein sequence ID" value="AEM22123.1"/>
    <property type="molecule type" value="Genomic_DNA"/>
</dbReference>
<gene>
    <name evidence="2" type="ordered locus">Bint_1504</name>
</gene>
<name>G0EQM2_BRAIP</name>
<feature type="transmembrane region" description="Helical" evidence="1">
    <location>
        <begin position="176"/>
        <end position="196"/>
    </location>
</feature>
<dbReference type="Proteomes" id="UP000008522">
    <property type="component" value="Chromosome"/>
</dbReference>
<dbReference type="PATRIC" id="fig|1045858.4.peg.1503"/>
<feature type="transmembrane region" description="Helical" evidence="1">
    <location>
        <begin position="298"/>
        <end position="319"/>
    </location>
</feature>
<feature type="transmembrane region" description="Helical" evidence="1">
    <location>
        <begin position="249"/>
        <end position="268"/>
    </location>
</feature>
<dbReference type="OrthoDB" id="116789at2"/>
<accession>G0EQM2</accession>
<dbReference type="GeneID" id="44970032"/>
<reference evidence="2 3" key="1">
    <citation type="journal article" date="2011" name="BMC Genomics">
        <title>Complete genome sequence of Brachyspira intermedia reveals unique genomic features in Brachyspira species and phage-mediated horizontal gene transfer.</title>
        <authorList>
            <person name="Hafstrom T."/>
            <person name="Jansson D.S."/>
            <person name="Segerman B."/>
        </authorList>
    </citation>
    <scope>NUCLEOTIDE SEQUENCE [LARGE SCALE GENOMIC DNA]</scope>
    <source>
        <strain evidence="3">ATCC 51140 / PWS/A</strain>
    </source>
</reference>